<dbReference type="Pfam" id="PF00005">
    <property type="entry name" value="ABC_tran"/>
    <property type="match status" value="1"/>
</dbReference>
<dbReference type="PROSITE" id="PS50893">
    <property type="entry name" value="ABC_TRANSPORTER_2"/>
    <property type="match status" value="1"/>
</dbReference>
<evidence type="ECO:0000256" key="11">
    <source>
        <dbReference type="ARBA" id="ARBA00023136"/>
    </source>
</evidence>
<reference evidence="13 14" key="1">
    <citation type="submission" date="2018-09" db="EMBL/GenBank/DDBJ databases">
        <authorList>
            <person name="Grouzdev D.S."/>
            <person name="Krutkina M.S."/>
        </authorList>
    </citation>
    <scope>NUCLEOTIDE SEQUENCE [LARGE SCALE GENOMIC DNA]</scope>
    <source>
        <strain evidence="13 14">RmlP001</strain>
    </source>
</reference>
<accession>A0A4Q2RE02</accession>
<name>A0A4Q2RE02_9HYPH</name>
<keyword evidence="6" id="KW-0547">Nucleotide-binding</keyword>
<dbReference type="InterPro" id="IPR003593">
    <property type="entry name" value="AAA+_ATPase"/>
</dbReference>
<comment type="similarity">
    <text evidence="1">Belongs to the ABC transporter superfamily.</text>
</comment>
<keyword evidence="3" id="KW-1003">Cell membrane</keyword>
<keyword evidence="2" id="KW-0813">Transport</keyword>
<dbReference type="SMART" id="SM00382">
    <property type="entry name" value="AAA"/>
    <property type="match status" value="1"/>
</dbReference>
<evidence type="ECO:0000256" key="3">
    <source>
        <dbReference type="ARBA" id="ARBA00022475"/>
    </source>
</evidence>
<evidence type="ECO:0000256" key="8">
    <source>
        <dbReference type="ARBA" id="ARBA00022967"/>
    </source>
</evidence>
<reference evidence="13 14" key="2">
    <citation type="submission" date="2019-02" db="EMBL/GenBank/DDBJ databases">
        <title>'Lichenibacterium ramalinii' gen. nov. sp. nov., 'Lichenibacterium minor' gen. nov. sp. nov.</title>
        <authorList>
            <person name="Pankratov T."/>
        </authorList>
    </citation>
    <scope>NUCLEOTIDE SEQUENCE [LARGE SCALE GENOMIC DNA]</scope>
    <source>
        <strain evidence="13 14">RmlP001</strain>
    </source>
</reference>
<comment type="caution">
    <text evidence="13">The sequence shown here is derived from an EMBL/GenBank/DDBJ whole genome shotgun (WGS) entry which is preliminary data.</text>
</comment>
<dbReference type="AlphaFoldDB" id="A0A4Q2RE02"/>
<dbReference type="Pfam" id="PF08402">
    <property type="entry name" value="TOBE_2"/>
    <property type="match status" value="1"/>
</dbReference>
<dbReference type="CDD" id="cd03259">
    <property type="entry name" value="ABC_Carb_Solutes_like"/>
    <property type="match status" value="1"/>
</dbReference>
<dbReference type="GO" id="GO:0016887">
    <property type="term" value="F:ATP hydrolysis activity"/>
    <property type="evidence" value="ECO:0007669"/>
    <property type="project" value="InterPro"/>
</dbReference>
<evidence type="ECO:0000256" key="7">
    <source>
        <dbReference type="ARBA" id="ARBA00022840"/>
    </source>
</evidence>
<evidence type="ECO:0000256" key="6">
    <source>
        <dbReference type="ARBA" id="ARBA00022741"/>
    </source>
</evidence>
<dbReference type="OrthoDB" id="9802264at2"/>
<dbReference type="InterPro" id="IPR050093">
    <property type="entry name" value="ABC_SmlMolc_Importer"/>
</dbReference>
<dbReference type="InterPro" id="IPR017871">
    <property type="entry name" value="ABC_transporter-like_CS"/>
</dbReference>
<dbReference type="InterPro" id="IPR003439">
    <property type="entry name" value="ABC_transporter-like_ATP-bd"/>
</dbReference>
<dbReference type="GO" id="GO:0005524">
    <property type="term" value="F:ATP binding"/>
    <property type="evidence" value="ECO:0007669"/>
    <property type="project" value="UniProtKB-KW"/>
</dbReference>
<keyword evidence="8" id="KW-1278">Translocase</keyword>
<keyword evidence="5" id="KW-0997">Cell inner membrane</keyword>
<dbReference type="PROSITE" id="PS00211">
    <property type="entry name" value="ABC_TRANSPORTER_1"/>
    <property type="match status" value="1"/>
</dbReference>
<dbReference type="InterPro" id="IPR027417">
    <property type="entry name" value="P-loop_NTPase"/>
</dbReference>
<evidence type="ECO:0000256" key="10">
    <source>
        <dbReference type="ARBA" id="ARBA00023065"/>
    </source>
</evidence>
<keyword evidence="14" id="KW-1185">Reference proteome</keyword>
<gene>
    <name evidence="13" type="ORF">D3272_16985</name>
</gene>
<evidence type="ECO:0000259" key="12">
    <source>
        <dbReference type="PROSITE" id="PS50893"/>
    </source>
</evidence>
<dbReference type="InterPro" id="IPR015853">
    <property type="entry name" value="ABC_transpr_FbpC"/>
</dbReference>
<dbReference type="GO" id="GO:0015697">
    <property type="term" value="P:quaternary ammonium group transport"/>
    <property type="evidence" value="ECO:0007669"/>
    <property type="project" value="UniProtKB-ARBA"/>
</dbReference>
<dbReference type="InterPro" id="IPR013611">
    <property type="entry name" value="Transp-assoc_OB_typ2"/>
</dbReference>
<dbReference type="Gene3D" id="3.40.50.300">
    <property type="entry name" value="P-loop containing nucleotide triphosphate hydrolases"/>
    <property type="match status" value="1"/>
</dbReference>
<evidence type="ECO:0000256" key="4">
    <source>
        <dbReference type="ARBA" id="ARBA00022496"/>
    </source>
</evidence>
<evidence type="ECO:0000256" key="9">
    <source>
        <dbReference type="ARBA" id="ARBA00023004"/>
    </source>
</evidence>
<evidence type="ECO:0000256" key="1">
    <source>
        <dbReference type="ARBA" id="ARBA00005417"/>
    </source>
</evidence>
<dbReference type="PANTHER" id="PTHR42781:SF5">
    <property type="entry name" value="PUTRESCINE TRANSPORT ATP-BINDING PROTEIN POTG"/>
    <property type="match status" value="1"/>
</dbReference>
<dbReference type="InterPro" id="IPR008995">
    <property type="entry name" value="Mo/tungstate-bd_C_term_dom"/>
</dbReference>
<dbReference type="SUPFAM" id="SSF50331">
    <property type="entry name" value="MOP-like"/>
    <property type="match status" value="1"/>
</dbReference>
<keyword evidence="7 13" id="KW-0067">ATP-binding</keyword>
<keyword evidence="4" id="KW-0410">Iron transport</keyword>
<dbReference type="FunFam" id="3.40.50.300:FF:000425">
    <property type="entry name" value="Probable ABC transporter, ATP-binding subunit"/>
    <property type="match status" value="1"/>
</dbReference>
<dbReference type="PANTHER" id="PTHR42781">
    <property type="entry name" value="SPERMIDINE/PUTRESCINE IMPORT ATP-BINDING PROTEIN POTA"/>
    <property type="match status" value="1"/>
</dbReference>
<sequence length="346" mass="35720">MQVSGLAKSYGDTPVLRDIDLAVAPGAVVALLGPSGCGKTTLLRLVAGFDRADSGSVTLGGRPVADGPAGGRGCWVPPFRRGIGYVPQDGVLFPHLDVAANVGFGLSPAGRRSGRVEAMLDLVGMAGFGRRMPHELSGGQQQRVSIARALAPSPAVVLLDEPFNALDAHLRRTLCAEVRAILKRGGAAALMVTHDRDEAFTVADEIAVMRAGRIVQRGTPADFYRAPVDLDTARLAGAAMLLDGTLTGASAETALGRLPVRNPHGVPDGPVALMLRPEQVVAAAPGAGLRVTVRHAAMLGPLTWLDLETEGGAVALQACWVAAAPPEAGSAVLIEVRGDAMVFPPE</sequence>
<dbReference type="GO" id="GO:0015408">
    <property type="term" value="F:ABC-type ferric iron transporter activity"/>
    <property type="evidence" value="ECO:0007669"/>
    <property type="project" value="InterPro"/>
</dbReference>
<keyword evidence="9" id="KW-0408">Iron</keyword>
<proteinExistence type="inferred from homology"/>
<protein>
    <submittedName>
        <fullName evidence="13">ABC transporter ATP-binding protein</fullName>
    </submittedName>
</protein>
<dbReference type="EMBL" id="QYBC01000014">
    <property type="protein sequence ID" value="RYB03511.1"/>
    <property type="molecule type" value="Genomic_DNA"/>
</dbReference>
<evidence type="ECO:0000256" key="2">
    <source>
        <dbReference type="ARBA" id="ARBA00022448"/>
    </source>
</evidence>
<organism evidence="13 14">
    <name type="scientific">Lichenibacterium ramalinae</name>
    <dbReference type="NCBI Taxonomy" id="2316527"/>
    <lineage>
        <taxon>Bacteria</taxon>
        <taxon>Pseudomonadati</taxon>
        <taxon>Pseudomonadota</taxon>
        <taxon>Alphaproteobacteria</taxon>
        <taxon>Hyphomicrobiales</taxon>
        <taxon>Lichenihabitantaceae</taxon>
        <taxon>Lichenibacterium</taxon>
    </lineage>
</organism>
<feature type="domain" description="ABC transporter" evidence="12">
    <location>
        <begin position="1"/>
        <end position="236"/>
    </location>
</feature>
<evidence type="ECO:0000256" key="5">
    <source>
        <dbReference type="ARBA" id="ARBA00022519"/>
    </source>
</evidence>
<keyword evidence="10" id="KW-0406">Ion transport</keyword>
<dbReference type="SUPFAM" id="SSF52540">
    <property type="entry name" value="P-loop containing nucleoside triphosphate hydrolases"/>
    <property type="match status" value="1"/>
</dbReference>
<evidence type="ECO:0000313" key="13">
    <source>
        <dbReference type="EMBL" id="RYB03511.1"/>
    </source>
</evidence>
<dbReference type="GO" id="GO:0043190">
    <property type="term" value="C:ATP-binding cassette (ABC) transporter complex"/>
    <property type="evidence" value="ECO:0007669"/>
    <property type="project" value="InterPro"/>
</dbReference>
<dbReference type="Proteomes" id="UP000289411">
    <property type="component" value="Unassembled WGS sequence"/>
</dbReference>
<keyword evidence="11" id="KW-0472">Membrane</keyword>
<evidence type="ECO:0000313" key="14">
    <source>
        <dbReference type="Proteomes" id="UP000289411"/>
    </source>
</evidence>